<evidence type="ECO:0000256" key="1">
    <source>
        <dbReference type="SAM" id="MobiDB-lite"/>
    </source>
</evidence>
<feature type="region of interest" description="Disordered" evidence="1">
    <location>
        <begin position="80"/>
        <end position="123"/>
    </location>
</feature>
<sequence>MDSKSVKNRNIEVDLESGLPLIGDDSKKVSVPSDAKQGKTLFAKVSGGIVGGSIKGDDVPSLIHNESSFSEVSGDLMKVTSTPLMGKDSGNRALQTPTKEKRKKASNKKAPKPPRSPQAPSLDAADLKLIREISELAMLKRARIERMKALKKMKIAKSRSSSSSSTSFLAMVFTVVFFVVIIFQDVGFAGVPSRTSSVASFQGSPVSTVEAEGGLISVEYQLNPSASNSNVPGSESHDFVQQVVGSDLPEKWRRGSG</sequence>
<dbReference type="EMBL" id="AP015038">
    <property type="protein sequence ID" value="BAT87764.1"/>
    <property type="molecule type" value="Genomic_DNA"/>
</dbReference>
<dbReference type="OrthoDB" id="909678at2759"/>
<evidence type="ECO:0000256" key="2">
    <source>
        <dbReference type="SAM" id="Phobius"/>
    </source>
</evidence>
<dbReference type="PANTHER" id="PTHR34188:SF20">
    <property type="entry name" value="PROTEIN, PUTATIVE-RELATED"/>
    <property type="match status" value="1"/>
</dbReference>
<evidence type="ECO:0000313" key="4">
    <source>
        <dbReference type="Proteomes" id="UP000291084"/>
    </source>
</evidence>
<dbReference type="AlphaFoldDB" id="A0A0S3S4K2"/>
<dbReference type="Proteomes" id="UP000291084">
    <property type="component" value="Chromosome 5"/>
</dbReference>
<keyword evidence="2" id="KW-0812">Transmembrane</keyword>
<organism evidence="3 4">
    <name type="scientific">Vigna angularis var. angularis</name>
    <dbReference type="NCBI Taxonomy" id="157739"/>
    <lineage>
        <taxon>Eukaryota</taxon>
        <taxon>Viridiplantae</taxon>
        <taxon>Streptophyta</taxon>
        <taxon>Embryophyta</taxon>
        <taxon>Tracheophyta</taxon>
        <taxon>Spermatophyta</taxon>
        <taxon>Magnoliopsida</taxon>
        <taxon>eudicotyledons</taxon>
        <taxon>Gunneridae</taxon>
        <taxon>Pentapetalae</taxon>
        <taxon>rosids</taxon>
        <taxon>fabids</taxon>
        <taxon>Fabales</taxon>
        <taxon>Fabaceae</taxon>
        <taxon>Papilionoideae</taxon>
        <taxon>50 kb inversion clade</taxon>
        <taxon>NPAAA clade</taxon>
        <taxon>indigoferoid/millettioid clade</taxon>
        <taxon>Phaseoleae</taxon>
        <taxon>Vigna</taxon>
    </lineage>
</organism>
<reference evidence="3 4" key="1">
    <citation type="journal article" date="2015" name="Sci. Rep.">
        <title>The power of single molecule real-time sequencing technology in the de novo assembly of a eukaryotic genome.</title>
        <authorList>
            <person name="Sakai H."/>
            <person name="Naito K."/>
            <person name="Ogiso-Tanaka E."/>
            <person name="Takahashi Y."/>
            <person name="Iseki K."/>
            <person name="Muto C."/>
            <person name="Satou K."/>
            <person name="Teruya K."/>
            <person name="Shiroma A."/>
            <person name="Shimoji M."/>
            <person name="Hirano T."/>
            <person name="Itoh T."/>
            <person name="Kaga A."/>
            <person name="Tomooka N."/>
        </authorList>
    </citation>
    <scope>NUCLEOTIDE SEQUENCE [LARGE SCALE GENOMIC DNA]</scope>
    <source>
        <strain evidence="4">cv. Shumari</strain>
    </source>
</reference>
<evidence type="ECO:0000313" key="3">
    <source>
        <dbReference type="EMBL" id="BAT87764.1"/>
    </source>
</evidence>
<name>A0A0S3S4K2_PHAAN</name>
<accession>A0A0S3S4K2</accession>
<feature type="transmembrane region" description="Helical" evidence="2">
    <location>
        <begin position="168"/>
        <end position="191"/>
    </location>
</feature>
<feature type="region of interest" description="Disordered" evidence="1">
    <location>
        <begin position="1"/>
        <end position="34"/>
    </location>
</feature>
<protein>
    <submittedName>
        <fullName evidence="3">Uncharacterized protein</fullName>
    </submittedName>
</protein>
<keyword evidence="2" id="KW-0472">Membrane</keyword>
<gene>
    <name evidence="3" type="primary">Vigan.05G116300</name>
    <name evidence="3" type="ORF">VIGAN_05116300</name>
</gene>
<dbReference type="PANTHER" id="PTHR34188">
    <property type="entry name" value="OS01G0299500 PROTEIN"/>
    <property type="match status" value="1"/>
</dbReference>
<feature type="compositionally biased region" description="Basic residues" evidence="1">
    <location>
        <begin position="100"/>
        <end position="112"/>
    </location>
</feature>
<keyword evidence="4" id="KW-1185">Reference proteome</keyword>
<proteinExistence type="predicted"/>
<feature type="compositionally biased region" description="Basic and acidic residues" evidence="1">
    <location>
        <begin position="1"/>
        <end position="12"/>
    </location>
</feature>
<keyword evidence="2" id="KW-1133">Transmembrane helix</keyword>